<dbReference type="OrthoDB" id="2646363at2"/>
<dbReference type="AlphaFoldDB" id="A0A4S4BIP1"/>
<evidence type="ECO:0008006" key="3">
    <source>
        <dbReference type="Google" id="ProtNLM"/>
    </source>
</evidence>
<name>A0A4S4BIP1_9BACL</name>
<gene>
    <name evidence="1" type="ORF">E6C55_27550</name>
</gene>
<dbReference type="EMBL" id="SSOB01000048">
    <property type="protein sequence ID" value="THF73868.1"/>
    <property type="molecule type" value="Genomic_DNA"/>
</dbReference>
<organism evidence="1 2">
    <name type="scientific">Cohnella fermenti</name>
    <dbReference type="NCBI Taxonomy" id="2565925"/>
    <lineage>
        <taxon>Bacteria</taxon>
        <taxon>Bacillati</taxon>
        <taxon>Bacillota</taxon>
        <taxon>Bacilli</taxon>
        <taxon>Bacillales</taxon>
        <taxon>Paenibacillaceae</taxon>
        <taxon>Cohnella</taxon>
    </lineage>
</organism>
<dbReference type="Proteomes" id="UP000310636">
    <property type="component" value="Unassembled WGS sequence"/>
</dbReference>
<keyword evidence="2" id="KW-1185">Reference proteome</keyword>
<accession>A0A4S4BIP1</accession>
<comment type="caution">
    <text evidence="1">The sequence shown here is derived from an EMBL/GenBank/DDBJ whole genome shotgun (WGS) entry which is preliminary data.</text>
</comment>
<sequence>MIPKTINELNQIRAECEGMVNMGATVSAMLTVVPVPGVDTVGDVAIMLELLSTINKRFGLSPEQIEQLDFVMKEKVLAIAITTGSQLIGKLIISEIASFLLKKYGTRILTSQFLKFIPLVGQAISAGISFGALKSLGNSHINDCYKICEQLILGDK</sequence>
<reference evidence="1 2" key="1">
    <citation type="submission" date="2019-04" db="EMBL/GenBank/DDBJ databases">
        <title>Cohnella sp. nov. isolated from preserved vegetables.</title>
        <authorList>
            <person name="Lin S.-Y."/>
            <person name="Hung M.-H."/>
            <person name="Young C.-C."/>
        </authorList>
    </citation>
    <scope>NUCLEOTIDE SEQUENCE [LARGE SCALE GENOMIC DNA]</scope>
    <source>
        <strain evidence="1 2">CC-MHH1044</strain>
    </source>
</reference>
<dbReference type="RefSeq" id="WP_136373045.1">
    <property type="nucleotide sequence ID" value="NZ_SSOB01000048.1"/>
</dbReference>
<evidence type="ECO:0000313" key="2">
    <source>
        <dbReference type="Proteomes" id="UP000310636"/>
    </source>
</evidence>
<protein>
    <recommendedName>
        <fullName evidence="3">DUF697 domain-containing protein</fullName>
    </recommendedName>
</protein>
<evidence type="ECO:0000313" key="1">
    <source>
        <dbReference type="EMBL" id="THF73868.1"/>
    </source>
</evidence>
<proteinExistence type="predicted"/>